<dbReference type="InterPro" id="IPR021731">
    <property type="entry name" value="AMIN_dom"/>
</dbReference>
<dbReference type="STRING" id="1560234.SP90_14055"/>
<protein>
    <recommendedName>
        <fullName evidence="1">AMIN domain-containing protein</fullName>
    </recommendedName>
</protein>
<accession>A0A1B7X9W3</accession>
<dbReference type="OrthoDB" id="5457863at2"/>
<reference evidence="2 3" key="1">
    <citation type="submission" date="2015-01" db="EMBL/GenBank/DDBJ databases">
        <title>Desulfovibrio sp. JC271 draft genome sequence.</title>
        <authorList>
            <person name="Shivani Y."/>
            <person name="Subhash Y."/>
            <person name="Sasikala C."/>
            <person name="Ramana C.V."/>
        </authorList>
    </citation>
    <scope>NUCLEOTIDE SEQUENCE [LARGE SCALE GENOMIC DNA]</scope>
    <source>
        <strain evidence="2 3">JC271</strain>
    </source>
</reference>
<sequence length="248" mass="26957">MNRKIIMLILLALVVGAVLIAYNKWIMRDAYIISTNASSQLAVTNAATDNSLKALVIKKSATDALKTVEDTIPDSKVVLIKKKEAAVSNELTKKNVSSKGIIPAGVTSSEKVLGKQQDKATSTVSSDVSATVPQKKKSIAKSSPAKDVKTALPLPTVEYAKEKLSVQTSALFTYKIFTLNKPQRLVIDVIGRFSEKLSAPNVAEDGLVKAVRLGHHKDRVRIVLDLKKPLSQDWIAERKSDSLVVVIR</sequence>
<dbReference type="Proteomes" id="UP000091979">
    <property type="component" value="Unassembled WGS sequence"/>
</dbReference>
<dbReference type="Pfam" id="PF11741">
    <property type="entry name" value="AMIN"/>
    <property type="match status" value="1"/>
</dbReference>
<dbReference type="Gene3D" id="2.60.40.3500">
    <property type="match status" value="1"/>
</dbReference>
<dbReference type="EMBL" id="JXMS01000030">
    <property type="protein sequence ID" value="OBQ46138.1"/>
    <property type="molecule type" value="Genomic_DNA"/>
</dbReference>
<proteinExistence type="predicted"/>
<evidence type="ECO:0000313" key="3">
    <source>
        <dbReference type="Proteomes" id="UP000091979"/>
    </source>
</evidence>
<evidence type="ECO:0000259" key="1">
    <source>
        <dbReference type="Pfam" id="PF11741"/>
    </source>
</evidence>
<name>A0A1B7X9W3_9BACT</name>
<gene>
    <name evidence="2" type="ORF">SP90_14055</name>
</gene>
<dbReference type="PATRIC" id="fig|1560234.3.peg.2088"/>
<comment type="caution">
    <text evidence="2">The sequence shown here is derived from an EMBL/GenBank/DDBJ whole genome shotgun (WGS) entry which is preliminary data.</text>
</comment>
<feature type="domain" description="AMIN" evidence="1">
    <location>
        <begin position="163"/>
        <end position="231"/>
    </location>
</feature>
<dbReference type="RefSeq" id="WP_066857595.1">
    <property type="nucleotide sequence ID" value="NZ_JXMS01000030.1"/>
</dbReference>
<organism evidence="2 3">
    <name type="scientific">Halodesulfovibrio spirochaetisodalis</name>
    <dbReference type="NCBI Taxonomy" id="1560234"/>
    <lineage>
        <taxon>Bacteria</taxon>
        <taxon>Pseudomonadati</taxon>
        <taxon>Thermodesulfobacteriota</taxon>
        <taxon>Desulfovibrionia</taxon>
        <taxon>Desulfovibrionales</taxon>
        <taxon>Desulfovibrionaceae</taxon>
        <taxon>Halodesulfovibrio</taxon>
    </lineage>
</organism>
<dbReference type="AlphaFoldDB" id="A0A1B7X9W3"/>
<keyword evidence="3" id="KW-1185">Reference proteome</keyword>
<evidence type="ECO:0000313" key="2">
    <source>
        <dbReference type="EMBL" id="OBQ46138.1"/>
    </source>
</evidence>